<evidence type="ECO:0000313" key="2">
    <source>
        <dbReference type="EMBL" id="KAF2396897.1"/>
    </source>
</evidence>
<name>A0A6G1HM33_9PEZI</name>
<proteinExistence type="predicted"/>
<keyword evidence="3" id="KW-1185">Reference proteome</keyword>
<organism evidence="2 3">
    <name type="scientific">Trichodelitschia bisporula</name>
    <dbReference type="NCBI Taxonomy" id="703511"/>
    <lineage>
        <taxon>Eukaryota</taxon>
        <taxon>Fungi</taxon>
        <taxon>Dikarya</taxon>
        <taxon>Ascomycota</taxon>
        <taxon>Pezizomycotina</taxon>
        <taxon>Dothideomycetes</taxon>
        <taxon>Dothideomycetes incertae sedis</taxon>
        <taxon>Phaeotrichales</taxon>
        <taxon>Phaeotrichaceae</taxon>
        <taxon>Trichodelitschia</taxon>
    </lineage>
</organism>
<dbReference type="AlphaFoldDB" id="A0A6G1HM33"/>
<dbReference type="Proteomes" id="UP000799640">
    <property type="component" value="Unassembled WGS sequence"/>
</dbReference>
<feature type="region of interest" description="Disordered" evidence="1">
    <location>
        <begin position="112"/>
        <end position="133"/>
    </location>
</feature>
<dbReference type="EMBL" id="ML996705">
    <property type="protein sequence ID" value="KAF2396897.1"/>
    <property type="molecule type" value="Genomic_DNA"/>
</dbReference>
<reference evidence="2" key="1">
    <citation type="journal article" date="2020" name="Stud. Mycol.">
        <title>101 Dothideomycetes genomes: a test case for predicting lifestyles and emergence of pathogens.</title>
        <authorList>
            <person name="Haridas S."/>
            <person name="Albert R."/>
            <person name="Binder M."/>
            <person name="Bloem J."/>
            <person name="Labutti K."/>
            <person name="Salamov A."/>
            <person name="Andreopoulos B."/>
            <person name="Baker S."/>
            <person name="Barry K."/>
            <person name="Bills G."/>
            <person name="Bluhm B."/>
            <person name="Cannon C."/>
            <person name="Castanera R."/>
            <person name="Culley D."/>
            <person name="Daum C."/>
            <person name="Ezra D."/>
            <person name="Gonzalez J."/>
            <person name="Henrissat B."/>
            <person name="Kuo A."/>
            <person name="Liang C."/>
            <person name="Lipzen A."/>
            <person name="Lutzoni F."/>
            <person name="Magnuson J."/>
            <person name="Mondo S."/>
            <person name="Nolan M."/>
            <person name="Ohm R."/>
            <person name="Pangilinan J."/>
            <person name="Park H.-J."/>
            <person name="Ramirez L."/>
            <person name="Alfaro M."/>
            <person name="Sun H."/>
            <person name="Tritt A."/>
            <person name="Yoshinaga Y."/>
            <person name="Zwiers L.-H."/>
            <person name="Turgeon B."/>
            <person name="Goodwin S."/>
            <person name="Spatafora J."/>
            <person name="Crous P."/>
            <person name="Grigoriev I."/>
        </authorList>
    </citation>
    <scope>NUCLEOTIDE SEQUENCE</scope>
    <source>
        <strain evidence="2">CBS 262.69</strain>
    </source>
</reference>
<sequence length="405" mass="45525">MARVKPNCTHIKMDICFTDDRCDLCGRNSPFRWLYECKQDEVVTVARRQQLRTLRDTFTSPPTSVIAELQSLGFSESVIDQARNGHYTPAEIEKLKNQKLHLQKTIDKQMQTMRAGHNRSSSSATSSLQPEGVQVAETQSTLTVYRGTRPNITVYNGNPRRTSLSMVQRHASIRRNSEALTKCNRKFCQYCRFYYKDRAFQSFGAVFAGEVQPPTFEPPISDVNVVRNLGLKKETFVETVTNICAQYDSADSESTDDVFQDFDESPQDFVDHADPMLSQLALSDQLTNLELEYSHNSRFANRRESTEEDDSGNDISPETLRANLQRMFRTFAPNDVGPVRDSPVLASASPEQISHVMVTVADKGKETLQPTNAESTPASEIEVDGGLALTEEAVEMQTPDLITQV</sequence>
<accession>A0A6G1HM33</accession>
<feature type="region of interest" description="Disordered" evidence="1">
    <location>
        <begin position="298"/>
        <end position="317"/>
    </location>
</feature>
<protein>
    <submittedName>
        <fullName evidence="2">Uncharacterized protein</fullName>
    </submittedName>
</protein>
<evidence type="ECO:0000256" key="1">
    <source>
        <dbReference type="SAM" id="MobiDB-lite"/>
    </source>
</evidence>
<evidence type="ECO:0000313" key="3">
    <source>
        <dbReference type="Proteomes" id="UP000799640"/>
    </source>
</evidence>
<feature type="compositionally biased region" description="Polar residues" evidence="1">
    <location>
        <begin position="112"/>
        <end position="129"/>
    </location>
</feature>
<gene>
    <name evidence="2" type="ORF">EJ06DRAFT_177330</name>
</gene>
<dbReference type="OrthoDB" id="4776522at2759"/>